<dbReference type="Proteomes" id="UP000245461">
    <property type="component" value="Unassembled WGS sequence"/>
</dbReference>
<evidence type="ECO:0000313" key="5">
    <source>
        <dbReference type="EMBL" id="PWR25351.1"/>
    </source>
</evidence>
<dbReference type="GO" id="GO:0022857">
    <property type="term" value="F:transmembrane transporter activity"/>
    <property type="evidence" value="ECO:0007669"/>
    <property type="project" value="InterPro"/>
</dbReference>
<dbReference type="GO" id="GO:0043190">
    <property type="term" value="C:ATP-binding cassette (ABC) transporter complex"/>
    <property type="evidence" value="ECO:0007669"/>
    <property type="project" value="InterPro"/>
</dbReference>
<keyword evidence="1" id="KW-0813">Transport</keyword>
<keyword evidence="2" id="KW-0547">Nucleotide-binding</keyword>
<dbReference type="InterPro" id="IPR050093">
    <property type="entry name" value="ABC_SmlMolc_Importer"/>
</dbReference>
<dbReference type="SUPFAM" id="SSF50331">
    <property type="entry name" value="MOP-like"/>
    <property type="match status" value="1"/>
</dbReference>
<dbReference type="OrthoDB" id="9802264at2"/>
<dbReference type="GO" id="GO:0016887">
    <property type="term" value="F:ATP hydrolysis activity"/>
    <property type="evidence" value="ECO:0007669"/>
    <property type="project" value="InterPro"/>
</dbReference>
<dbReference type="InterPro" id="IPR003439">
    <property type="entry name" value="ABC_transporter-like_ATP-bd"/>
</dbReference>
<keyword evidence="3 5" id="KW-0067">ATP-binding</keyword>
<dbReference type="Gene3D" id="2.40.50.100">
    <property type="match status" value="1"/>
</dbReference>
<dbReference type="InterPro" id="IPR027417">
    <property type="entry name" value="P-loop_NTPase"/>
</dbReference>
<evidence type="ECO:0000313" key="6">
    <source>
        <dbReference type="Proteomes" id="UP000245461"/>
    </source>
</evidence>
<comment type="caution">
    <text evidence="5">The sequence shown here is derived from an EMBL/GenBank/DDBJ whole genome shotgun (WGS) entry which is preliminary data.</text>
</comment>
<name>A0A317EF20_9PROT</name>
<dbReference type="GO" id="GO:0005524">
    <property type="term" value="F:ATP binding"/>
    <property type="evidence" value="ECO:0007669"/>
    <property type="project" value="UniProtKB-KW"/>
</dbReference>
<dbReference type="Pfam" id="PF08402">
    <property type="entry name" value="TOBE_2"/>
    <property type="match status" value="1"/>
</dbReference>
<evidence type="ECO:0000256" key="1">
    <source>
        <dbReference type="ARBA" id="ARBA00022448"/>
    </source>
</evidence>
<protein>
    <submittedName>
        <fullName evidence="5">Spermidine/putrescine ABC transporter ATP-binding protein</fullName>
    </submittedName>
</protein>
<dbReference type="PROSITE" id="PS00211">
    <property type="entry name" value="ABC_TRANSPORTER_1"/>
    <property type="match status" value="1"/>
</dbReference>
<keyword evidence="6" id="KW-1185">Reference proteome</keyword>
<organism evidence="5 6">
    <name type="scientific">Zavarzinia aquatilis</name>
    <dbReference type="NCBI Taxonomy" id="2211142"/>
    <lineage>
        <taxon>Bacteria</taxon>
        <taxon>Pseudomonadati</taxon>
        <taxon>Pseudomonadota</taxon>
        <taxon>Alphaproteobacteria</taxon>
        <taxon>Rhodospirillales</taxon>
        <taxon>Zavarziniaceae</taxon>
        <taxon>Zavarzinia</taxon>
    </lineage>
</organism>
<evidence type="ECO:0000259" key="4">
    <source>
        <dbReference type="PROSITE" id="PS50893"/>
    </source>
</evidence>
<dbReference type="GO" id="GO:0015697">
    <property type="term" value="P:quaternary ammonium group transport"/>
    <property type="evidence" value="ECO:0007669"/>
    <property type="project" value="UniProtKB-ARBA"/>
</dbReference>
<proteinExistence type="predicted"/>
<evidence type="ECO:0000256" key="3">
    <source>
        <dbReference type="ARBA" id="ARBA00022840"/>
    </source>
</evidence>
<dbReference type="FunFam" id="3.40.50.300:FF:000425">
    <property type="entry name" value="Probable ABC transporter, ATP-binding subunit"/>
    <property type="match status" value="1"/>
</dbReference>
<dbReference type="PANTHER" id="PTHR42781:SF4">
    <property type="entry name" value="SPERMIDINE_PUTRESCINE IMPORT ATP-BINDING PROTEIN POTA"/>
    <property type="match status" value="1"/>
</dbReference>
<dbReference type="RefSeq" id="WP_109903711.1">
    <property type="nucleotide sequence ID" value="NZ_QGLE01000002.1"/>
</dbReference>
<feature type="domain" description="ABC transporter" evidence="4">
    <location>
        <begin position="7"/>
        <end position="237"/>
    </location>
</feature>
<reference evidence="5 6" key="1">
    <citation type="submission" date="2018-05" db="EMBL/GenBank/DDBJ databases">
        <title>Zavarzinia sp. HR-AS.</title>
        <authorList>
            <person name="Lee Y."/>
            <person name="Jeon C.O."/>
        </authorList>
    </citation>
    <scope>NUCLEOTIDE SEQUENCE [LARGE SCALE GENOMIC DNA]</scope>
    <source>
        <strain evidence="5 6">HR-AS</strain>
    </source>
</reference>
<dbReference type="PANTHER" id="PTHR42781">
    <property type="entry name" value="SPERMIDINE/PUTRESCINE IMPORT ATP-BINDING PROTEIN POTA"/>
    <property type="match status" value="1"/>
</dbReference>
<dbReference type="EMBL" id="QGLE01000002">
    <property type="protein sequence ID" value="PWR25351.1"/>
    <property type="molecule type" value="Genomic_DNA"/>
</dbReference>
<dbReference type="InterPro" id="IPR013611">
    <property type="entry name" value="Transp-assoc_OB_typ2"/>
</dbReference>
<dbReference type="PROSITE" id="PS50893">
    <property type="entry name" value="ABC_TRANSPORTER_2"/>
    <property type="match status" value="1"/>
</dbReference>
<dbReference type="AlphaFoldDB" id="A0A317EF20"/>
<dbReference type="InterPro" id="IPR017871">
    <property type="entry name" value="ABC_transporter-like_CS"/>
</dbReference>
<dbReference type="InterPro" id="IPR008995">
    <property type="entry name" value="Mo/tungstate-bd_C_term_dom"/>
</dbReference>
<evidence type="ECO:0000256" key="2">
    <source>
        <dbReference type="ARBA" id="ARBA00022741"/>
    </source>
</evidence>
<dbReference type="SUPFAM" id="SSF52540">
    <property type="entry name" value="P-loop containing nucleoside triphosphate hydrolases"/>
    <property type="match status" value="1"/>
</dbReference>
<dbReference type="InterPro" id="IPR003593">
    <property type="entry name" value="AAA+_ATPase"/>
</dbReference>
<dbReference type="Pfam" id="PF00005">
    <property type="entry name" value="ABC_tran"/>
    <property type="match status" value="1"/>
</dbReference>
<sequence>MSDRPLLELRDLSKRYGRYQAVAPAGLEIGANDFFAILGPSGCGKTTLLRMIGGFVEPSGGTILIDGQDVTHLPPEKRPTGMVFQNYGLFPHMTVRQNIAYGLKLRRRPRREIETEVERMMDLVHLTALADRPAPALSGGQRQRVALARALVLKPKVLLLDEPLAALDLKLRKAMHQELRSLHQAIGGTFILVSHDQAEVMTLANRVAVMNHGRIIQEGPPREIYSRPADAFVSGFVGEANMIPTERRSGRVEIGPGASLPSPGADGPVTVMIRPEHLRLGAVQPPLRLEARVLDAIFLGAHAHVICAAANGRPLTIQIGGEAIDTLPAIGEGVTIGLTPETVLVLEGHS</sequence>
<dbReference type="SMART" id="SM00382">
    <property type="entry name" value="AAA"/>
    <property type="match status" value="1"/>
</dbReference>
<dbReference type="Gene3D" id="3.40.50.300">
    <property type="entry name" value="P-loop containing nucleotide triphosphate hydrolases"/>
    <property type="match status" value="1"/>
</dbReference>
<gene>
    <name evidence="5" type="ORF">DKG74_06205</name>
</gene>
<accession>A0A317EF20</accession>